<reference evidence="4" key="2">
    <citation type="journal article" date="2021" name="PeerJ">
        <title>Extensive microbial diversity within the chicken gut microbiome revealed by metagenomics and culture.</title>
        <authorList>
            <person name="Gilroy R."/>
            <person name="Ravi A."/>
            <person name="Getino M."/>
            <person name="Pursley I."/>
            <person name="Horton D.L."/>
            <person name="Alikhan N.F."/>
            <person name="Baker D."/>
            <person name="Gharbi K."/>
            <person name="Hall N."/>
            <person name="Watson M."/>
            <person name="Adriaenssens E.M."/>
            <person name="Foster-Nyarko E."/>
            <person name="Jarju S."/>
            <person name="Secka A."/>
            <person name="Antonio M."/>
            <person name="Oren A."/>
            <person name="Chaudhuri R.R."/>
            <person name="La Ragione R."/>
            <person name="Hildebrand F."/>
            <person name="Pallen M.J."/>
        </authorList>
    </citation>
    <scope>NUCLEOTIDE SEQUENCE</scope>
    <source>
        <strain evidence="4">B3-4054</strain>
    </source>
</reference>
<reference evidence="4" key="1">
    <citation type="submission" date="2020-10" db="EMBL/GenBank/DDBJ databases">
        <authorList>
            <person name="Gilroy R."/>
        </authorList>
    </citation>
    <scope>NUCLEOTIDE SEQUENCE</scope>
    <source>
        <strain evidence="4">B3-4054</strain>
    </source>
</reference>
<dbReference type="InterPro" id="IPR001296">
    <property type="entry name" value="Glyco_trans_1"/>
</dbReference>
<dbReference type="InterPro" id="IPR050194">
    <property type="entry name" value="Glycosyltransferase_grp1"/>
</dbReference>
<proteinExistence type="predicted"/>
<dbReference type="Gene3D" id="3.40.50.2000">
    <property type="entry name" value="Glycogen Phosphorylase B"/>
    <property type="match status" value="2"/>
</dbReference>
<dbReference type="InterPro" id="IPR028098">
    <property type="entry name" value="Glyco_trans_4-like_N"/>
</dbReference>
<feature type="domain" description="Glycosyl transferase family 1" evidence="2">
    <location>
        <begin position="241"/>
        <end position="400"/>
    </location>
</feature>
<keyword evidence="1" id="KW-0812">Transmembrane</keyword>
<dbReference type="EMBL" id="JADIMS010000122">
    <property type="protein sequence ID" value="MBO8450771.1"/>
    <property type="molecule type" value="Genomic_DNA"/>
</dbReference>
<accession>A0A9D9EME6</accession>
<keyword evidence="1" id="KW-0472">Membrane</keyword>
<dbReference type="AlphaFoldDB" id="A0A9D9EME6"/>
<evidence type="ECO:0000256" key="1">
    <source>
        <dbReference type="SAM" id="Phobius"/>
    </source>
</evidence>
<keyword evidence="1" id="KW-1133">Transmembrane helix</keyword>
<dbReference type="PANTHER" id="PTHR45947:SF3">
    <property type="entry name" value="SULFOQUINOVOSYL TRANSFERASE SQD2"/>
    <property type="match status" value="1"/>
</dbReference>
<protein>
    <submittedName>
        <fullName evidence="4">Glycosyltransferase</fullName>
    </submittedName>
</protein>
<gene>
    <name evidence="4" type="ORF">IAA96_06665</name>
</gene>
<evidence type="ECO:0000259" key="3">
    <source>
        <dbReference type="Pfam" id="PF13439"/>
    </source>
</evidence>
<feature type="domain" description="Glycosyltransferase subfamily 4-like N-terminal" evidence="3">
    <location>
        <begin position="103"/>
        <end position="221"/>
    </location>
</feature>
<evidence type="ECO:0000259" key="2">
    <source>
        <dbReference type="Pfam" id="PF00534"/>
    </source>
</evidence>
<dbReference type="Proteomes" id="UP000823616">
    <property type="component" value="Unassembled WGS sequence"/>
</dbReference>
<name>A0A9D9EME6_9SPIR</name>
<dbReference type="PANTHER" id="PTHR45947">
    <property type="entry name" value="SULFOQUINOVOSYL TRANSFERASE SQD2"/>
    <property type="match status" value="1"/>
</dbReference>
<comment type="caution">
    <text evidence="4">The sequence shown here is derived from an EMBL/GenBank/DDBJ whole genome shotgun (WGS) entry which is preliminary data.</text>
</comment>
<dbReference type="Pfam" id="PF13439">
    <property type="entry name" value="Glyco_transf_4"/>
    <property type="match status" value="1"/>
</dbReference>
<organism evidence="4 5">
    <name type="scientific">Candidatus Avitreponema avistercoris</name>
    <dbReference type="NCBI Taxonomy" id="2840705"/>
    <lineage>
        <taxon>Bacteria</taxon>
        <taxon>Pseudomonadati</taxon>
        <taxon>Spirochaetota</taxon>
        <taxon>Spirochaetia</taxon>
        <taxon>Spirochaetales</taxon>
        <taxon>Candidatus Avitreponema</taxon>
    </lineage>
</organism>
<dbReference type="Pfam" id="PF00534">
    <property type="entry name" value="Glycos_transf_1"/>
    <property type="match status" value="1"/>
</dbReference>
<feature type="transmembrane region" description="Helical" evidence="1">
    <location>
        <begin position="80"/>
        <end position="102"/>
    </location>
</feature>
<dbReference type="GO" id="GO:0016758">
    <property type="term" value="F:hexosyltransferase activity"/>
    <property type="evidence" value="ECO:0007669"/>
    <property type="project" value="TreeGrafter"/>
</dbReference>
<evidence type="ECO:0000313" key="5">
    <source>
        <dbReference type="Proteomes" id="UP000823616"/>
    </source>
</evidence>
<dbReference type="SUPFAM" id="SSF53756">
    <property type="entry name" value="UDP-Glycosyltransferase/glycogen phosphorylase"/>
    <property type="match status" value="1"/>
</dbReference>
<evidence type="ECO:0000313" key="4">
    <source>
        <dbReference type="EMBL" id="MBO8450771.1"/>
    </source>
</evidence>
<sequence>MMKILVLTNTFPSLSEKFLLNQMAALKAAGADLTVLSAVEPPSGAKGKENEDNGHRLYHTSGLDSVTVQLHIPRNRKKRFFRALAAAVPLLFFHPVLLLRGFNSRRYGTMAKNLKTVFLLRFLLAQQKRGVRWDLVHAHFGQNGLLGAWMKDCGFCTELVVTFHGADILAFPRKYGAGIYAYMYRRADAVTCGTRFVLHKLTENGCPEGKITVLPMGINPQEYTAPETGKVQAAEPLSGTENPFTVLSVGRVLPLKGFAYAIRAVAPMEGVIYRIAGEGPQRGELEKLAAELGAADRVFLPGPKVDRELQAMYAEASVFLLPSIRAENGWEEAQGLVVQEAGAAGIPVIASDIGGVAEGILDGETGFLVPEKNPEAIREKLLLLQKDPGLRRKMGKNARAFVTAHYDCAALACKQLELYARVSGHNHIHG</sequence>